<comment type="caution">
    <text evidence="1">The sequence shown here is derived from an EMBL/GenBank/DDBJ whole genome shotgun (WGS) entry which is preliminary data.</text>
</comment>
<dbReference type="EMBL" id="MU273526">
    <property type="protein sequence ID" value="KAI0033174.1"/>
    <property type="molecule type" value="Genomic_DNA"/>
</dbReference>
<reference evidence="1" key="1">
    <citation type="submission" date="2021-02" db="EMBL/GenBank/DDBJ databases">
        <authorList>
            <consortium name="DOE Joint Genome Institute"/>
            <person name="Ahrendt S."/>
            <person name="Looney B.P."/>
            <person name="Miyauchi S."/>
            <person name="Morin E."/>
            <person name="Drula E."/>
            <person name="Courty P.E."/>
            <person name="Chicoki N."/>
            <person name="Fauchery L."/>
            <person name="Kohler A."/>
            <person name="Kuo A."/>
            <person name="Labutti K."/>
            <person name="Pangilinan J."/>
            <person name="Lipzen A."/>
            <person name="Riley R."/>
            <person name="Andreopoulos W."/>
            <person name="He G."/>
            <person name="Johnson J."/>
            <person name="Barry K.W."/>
            <person name="Grigoriev I.V."/>
            <person name="Nagy L."/>
            <person name="Hibbett D."/>
            <person name="Henrissat B."/>
            <person name="Matheny P.B."/>
            <person name="Labbe J."/>
            <person name="Martin F."/>
        </authorList>
    </citation>
    <scope>NUCLEOTIDE SEQUENCE</scope>
    <source>
        <strain evidence="1">EC-137</strain>
    </source>
</reference>
<reference evidence="1" key="2">
    <citation type="journal article" date="2022" name="New Phytol.">
        <title>Evolutionary transition to the ectomycorrhizal habit in the genomes of a hyperdiverse lineage of mushroom-forming fungi.</title>
        <authorList>
            <person name="Looney B."/>
            <person name="Miyauchi S."/>
            <person name="Morin E."/>
            <person name="Drula E."/>
            <person name="Courty P.E."/>
            <person name="Kohler A."/>
            <person name="Kuo A."/>
            <person name="LaButti K."/>
            <person name="Pangilinan J."/>
            <person name="Lipzen A."/>
            <person name="Riley R."/>
            <person name="Andreopoulos W."/>
            <person name="He G."/>
            <person name="Johnson J."/>
            <person name="Nolan M."/>
            <person name="Tritt A."/>
            <person name="Barry K.W."/>
            <person name="Grigoriev I.V."/>
            <person name="Nagy L.G."/>
            <person name="Hibbett D."/>
            <person name="Henrissat B."/>
            <person name="Matheny P.B."/>
            <person name="Labbe J."/>
            <person name="Martin F.M."/>
        </authorList>
    </citation>
    <scope>NUCLEOTIDE SEQUENCE</scope>
    <source>
        <strain evidence="1">EC-137</strain>
    </source>
</reference>
<evidence type="ECO:0000313" key="2">
    <source>
        <dbReference type="Proteomes" id="UP000814128"/>
    </source>
</evidence>
<keyword evidence="1" id="KW-0808">Transferase</keyword>
<sequence>MSTPASVLVRIFHLDYVILLRSLTIIGHGGFSILDTPARLEVAPTRTPTAGGIAPFSSSPFTEDTPQDVSLSPNVPYLDVSVRDTLLQHAYRMYENSSSFVPPGLTYMPLPTIAMSTPQVNKVYSEQLLPLLIVLNSLYQQHPPTLLLLGSVYFALGNYQSALQTFGEILAVEPNYVEAMFNVGCTLQALGELADARNHWQQALQHDPIYWEAMDNLLGSFLTSDLTSTPHDNVHVYRHVYSLCRQILSRIVDPIGRMIVPIIPSHLFRLQKLYYTSGTVLRLSSTAESQPPLLQDYLAAIELAIQFSAPSGDVLRFTFRDLVAAVSFSCLLMAHGRNTVIPQRVLDSLSTPDRVYTSAMVVEPGFDVLEAVHLAGDDILSTLHGGTGFFPITLLLPEQAVNLAHALFPRSAGVLPGICVFDTDSSQVRVPPEGLQQDTNFMTSTVLLTLANRVQELVSGTPILPPSTRLNILAGPSLALLLYYLSLSLSPTPSTYNDLGVIIASLPNWRTYIAPSGEQQTLTGHRLARAYYDYGLQMNSTHPYLLMNSGSLLKDEDHIADAIRLYQAALHYKPDFDIALANLGNAVKDIGRPWEAIQYFERAIVLNPRLPEAVCGLASSKTALCDWRGRGAIKDEIGVDDDGHLIPAFASPDAIAGWLHTVFEITAMQLDASYVVNAGLVRALGDVDFWLKWVEKATDAPLSGENLARWRKLFMRFFSDFDRQGKKVNEGGFVIRFVEWSLRRMQKNWYKDLYGNVESTDTRCRPPSLDDVQRYTWLQFPHSSISAVVPCVLPFHTFAYPMPCRMIRLISHRNALRTSLSVLLQPWMPRHVYPPPAPPVRGRINVGYVSGDLNDHPLAHLMQSVFGLHDRDMFGIHVYAISASDGSYSRRKIESESEHFLDCSSWPTKAVIERIVRDQIHILVNLGGYTKGARNDIFAARPCPVQMSLMGFAGTLAAGWCDYLVCDSIACPKELAASERWRARKIAGFETSRMQDGFKELDLETDIDSVADPESLNEDWMYTEKLLYMPHSFMVTDHKQSSREDEHLTPGLRAQTPGSLLWAAEERRRLEWRLRCFPVLQPNTFIFANFNQLYKVRTAVFGSWLKILARLPNSILWLLRFPPSGEAHLLKTARLWAGEQIASRIVFSDVAPKEDHISRARVADLFLDTLECSAHTIAADILWSGTPMITCPRYKYKMCSRVSSSMAHATGLGNKMVVNSLQEYEERAVALARSLSYSQVEPHPGCFEWRSQGELAELRRALFLNRDHMPLFDTARWTQNLERGFREAWRRWARGTEFEVSSEWEATSRSEKVSGCIVVQDSTPVIFRTQ</sequence>
<proteinExistence type="predicted"/>
<accession>A0ACB8QMS6</accession>
<protein>
    <submittedName>
        <fullName evidence="1">Glycosyl transferase family 41-domain-containing protein</fullName>
    </submittedName>
</protein>
<evidence type="ECO:0000313" key="1">
    <source>
        <dbReference type="EMBL" id="KAI0033174.1"/>
    </source>
</evidence>
<name>A0ACB8QMS6_9AGAM</name>
<keyword evidence="2" id="KW-1185">Reference proteome</keyword>
<gene>
    <name evidence="1" type="ORF">K488DRAFT_48227</name>
</gene>
<organism evidence="1 2">
    <name type="scientific">Vararia minispora EC-137</name>
    <dbReference type="NCBI Taxonomy" id="1314806"/>
    <lineage>
        <taxon>Eukaryota</taxon>
        <taxon>Fungi</taxon>
        <taxon>Dikarya</taxon>
        <taxon>Basidiomycota</taxon>
        <taxon>Agaricomycotina</taxon>
        <taxon>Agaricomycetes</taxon>
        <taxon>Russulales</taxon>
        <taxon>Lachnocladiaceae</taxon>
        <taxon>Vararia</taxon>
    </lineage>
</organism>
<dbReference type="Proteomes" id="UP000814128">
    <property type="component" value="Unassembled WGS sequence"/>
</dbReference>